<keyword evidence="5" id="KW-1185">Reference proteome</keyword>
<evidence type="ECO:0000313" key="5">
    <source>
        <dbReference type="Proteomes" id="UP001279734"/>
    </source>
</evidence>
<evidence type="ECO:0000259" key="3">
    <source>
        <dbReference type="Pfam" id="PF14226"/>
    </source>
</evidence>
<accession>A0AAD3XX38</accession>
<organism evidence="4 5">
    <name type="scientific">Nepenthes gracilis</name>
    <name type="common">Slender pitcher plant</name>
    <dbReference type="NCBI Taxonomy" id="150966"/>
    <lineage>
        <taxon>Eukaryota</taxon>
        <taxon>Viridiplantae</taxon>
        <taxon>Streptophyta</taxon>
        <taxon>Embryophyta</taxon>
        <taxon>Tracheophyta</taxon>
        <taxon>Spermatophyta</taxon>
        <taxon>Magnoliopsida</taxon>
        <taxon>eudicotyledons</taxon>
        <taxon>Gunneridae</taxon>
        <taxon>Pentapetalae</taxon>
        <taxon>Caryophyllales</taxon>
        <taxon>Nepenthaceae</taxon>
        <taxon>Nepenthes</taxon>
    </lineage>
</organism>
<gene>
    <name evidence="4" type="ORF">Nepgr_021311</name>
</gene>
<evidence type="ECO:0000256" key="1">
    <source>
        <dbReference type="ARBA" id="ARBA00022723"/>
    </source>
</evidence>
<dbReference type="SUPFAM" id="SSF51197">
    <property type="entry name" value="Clavaminate synthase-like"/>
    <property type="match status" value="1"/>
</dbReference>
<dbReference type="Gene3D" id="2.60.120.330">
    <property type="entry name" value="B-lactam Antibiotic, Isopenicillin N Synthase, Chain"/>
    <property type="match status" value="1"/>
</dbReference>
<dbReference type="InterPro" id="IPR026992">
    <property type="entry name" value="DIOX_N"/>
</dbReference>
<dbReference type="EMBL" id="BSYO01000020">
    <property type="protein sequence ID" value="GMH19470.1"/>
    <property type="molecule type" value="Genomic_DNA"/>
</dbReference>
<dbReference type="InterPro" id="IPR027443">
    <property type="entry name" value="IPNS-like_sf"/>
</dbReference>
<dbReference type="GO" id="GO:0046872">
    <property type="term" value="F:metal ion binding"/>
    <property type="evidence" value="ECO:0007669"/>
    <property type="project" value="UniProtKB-KW"/>
</dbReference>
<evidence type="ECO:0000256" key="2">
    <source>
        <dbReference type="ARBA" id="ARBA00023004"/>
    </source>
</evidence>
<dbReference type="Pfam" id="PF14226">
    <property type="entry name" value="DIOX_N"/>
    <property type="match status" value="1"/>
</dbReference>
<name>A0AAD3XX38_NEPGR</name>
<dbReference type="Proteomes" id="UP001279734">
    <property type="component" value="Unassembled WGS sequence"/>
</dbReference>
<keyword evidence="2" id="KW-0408">Iron</keyword>
<keyword evidence="1" id="KW-0479">Metal-binding</keyword>
<reference evidence="4" key="1">
    <citation type="submission" date="2023-05" db="EMBL/GenBank/DDBJ databases">
        <title>Nepenthes gracilis genome sequencing.</title>
        <authorList>
            <person name="Fukushima K."/>
        </authorList>
    </citation>
    <scope>NUCLEOTIDE SEQUENCE</scope>
    <source>
        <strain evidence="4">SING2019-196</strain>
    </source>
</reference>
<evidence type="ECO:0000313" key="4">
    <source>
        <dbReference type="EMBL" id="GMH19470.1"/>
    </source>
</evidence>
<proteinExistence type="predicted"/>
<sequence>MVGGASILVPSVQELAKEKRTQVPERYVRTDLQEPPFVAGGGDSYPQFPFIDMERLTSTDFMDSELEKLHQVCKEWGFFQLINHGVDTSLVKKIKKEFKDFFDLPLKKKNKYQQLLGDYEGIGQLFIMSEEQKLDWAYLLVLTTRSIHLRKPHLLPKFPLPFRFFR</sequence>
<dbReference type="PANTHER" id="PTHR47991">
    <property type="entry name" value="OXOGLUTARATE/IRON-DEPENDENT DIOXYGENASE"/>
    <property type="match status" value="1"/>
</dbReference>
<dbReference type="AlphaFoldDB" id="A0AAD3XX38"/>
<protein>
    <recommendedName>
        <fullName evidence="3">Non-haem dioxygenase N-terminal domain-containing protein</fullName>
    </recommendedName>
</protein>
<dbReference type="InterPro" id="IPR050295">
    <property type="entry name" value="Plant_2OG-oxidoreductases"/>
</dbReference>
<feature type="domain" description="Non-haem dioxygenase N-terminal" evidence="3">
    <location>
        <begin position="49"/>
        <end position="145"/>
    </location>
</feature>
<comment type="caution">
    <text evidence="4">The sequence shown here is derived from an EMBL/GenBank/DDBJ whole genome shotgun (WGS) entry which is preliminary data.</text>
</comment>